<dbReference type="InterPro" id="IPR002401">
    <property type="entry name" value="Cyt_P450_E_grp-I"/>
</dbReference>
<comment type="caution">
    <text evidence="8">The sequence shown here is derived from an EMBL/GenBank/DDBJ whole genome shotgun (WGS) entry which is preliminary data.</text>
</comment>
<keyword evidence="7" id="KW-0472">Membrane</keyword>
<name>A0AAW1N8S3_SAPOF</name>
<evidence type="ECO:0000256" key="2">
    <source>
        <dbReference type="ARBA" id="ARBA00022723"/>
    </source>
</evidence>
<dbReference type="GO" id="GO:0020037">
    <property type="term" value="F:heme binding"/>
    <property type="evidence" value="ECO:0007669"/>
    <property type="project" value="InterPro"/>
</dbReference>
<dbReference type="InterPro" id="IPR001128">
    <property type="entry name" value="Cyt_P450"/>
</dbReference>
<evidence type="ECO:0000256" key="4">
    <source>
        <dbReference type="ARBA" id="ARBA00023004"/>
    </source>
</evidence>
<accession>A0AAW1N8S3</accession>
<dbReference type="SUPFAM" id="SSF48264">
    <property type="entry name" value="Cytochrome P450"/>
    <property type="match status" value="1"/>
</dbReference>
<dbReference type="PANTHER" id="PTHR47950">
    <property type="entry name" value="CYTOCHROME P450, FAMILY 76, SUBFAMILY C, POLYPEPTIDE 5-RELATED"/>
    <property type="match status" value="1"/>
</dbReference>
<feature type="binding site" description="axial binding residue" evidence="5">
    <location>
        <position position="440"/>
    </location>
    <ligand>
        <name>heme</name>
        <dbReference type="ChEBI" id="CHEBI:30413"/>
    </ligand>
    <ligandPart>
        <name>Fe</name>
        <dbReference type="ChEBI" id="CHEBI:18248"/>
    </ligandPart>
</feature>
<keyword evidence="9" id="KW-1185">Reference proteome</keyword>
<dbReference type="InterPro" id="IPR036396">
    <property type="entry name" value="Cyt_P450_sf"/>
</dbReference>
<keyword evidence="7" id="KW-1133">Transmembrane helix</keyword>
<dbReference type="FunFam" id="1.10.630.10:FF:000007">
    <property type="entry name" value="Cytochrome P450 76C4"/>
    <property type="match status" value="1"/>
</dbReference>
<dbReference type="GO" id="GO:0004497">
    <property type="term" value="F:monooxygenase activity"/>
    <property type="evidence" value="ECO:0007669"/>
    <property type="project" value="UniProtKB-KW"/>
</dbReference>
<evidence type="ECO:0000313" key="9">
    <source>
        <dbReference type="Proteomes" id="UP001443914"/>
    </source>
</evidence>
<dbReference type="PRINTS" id="PR00385">
    <property type="entry name" value="P450"/>
</dbReference>
<proteinExistence type="inferred from homology"/>
<keyword evidence="7" id="KW-0812">Transmembrane</keyword>
<evidence type="ECO:0000256" key="6">
    <source>
        <dbReference type="RuleBase" id="RU000461"/>
    </source>
</evidence>
<dbReference type="PRINTS" id="PR00463">
    <property type="entry name" value="EP450I"/>
</dbReference>
<evidence type="ECO:0000256" key="1">
    <source>
        <dbReference type="ARBA" id="ARBA00010617"/>
    </source>
</evidence>
<keyword evidence="6" id="KW-0503">Monooxygenase</keyword>
<dbReference type="EMBL" id="JBDFQZ010000001">
    <property type="protein sequence ID" value="KAK9758025.1"/>
    <property type="molecule type" value="Genomic_DNA"/>
</dbReference>
<dbReference type="InterPro" id="IPR017972">
    <property type="entry name" value="Cyt_P450_CS"/>
</dbReference>
<dbReference type="PROSITE" id="PS00086">
    <property type="entry name" value="CYTOCHROME_P450"/>
    <property type="match status" value="1"/>
</dbReference>
<comment type="similarity">
    <text evidence="1 6">Belongs to the cytochrome P450 family.</text>
</comment>
<dbReference type="AlphaFoldDB" id="A0AAW1N8S3"/>
<keyword evidence="3 6" id="KW-0560">Oxidoreductase</keyword>
<sequence>MNYLTPMNSYTIILSLVVILATTFLLNLYKNHGRPKLPPGPNPWPIIGNIHKLGNRPHRSVAELVKSYGPIMSLKLGTITTIVISSSDLTRKMFLNHDLALSSRTFPDAFRERNHDKLSMIWLPVGPKWRNLRKIVTVQLFTNQRLDASQILRQNKVKELVDHVMSCVRKGAGVDIGKAGFVTSLNLLSNTCFSIDLAGYDSSYSHEFKGIVWNILEDGGKPNISDFFPIIRKFDFQGIRKRNRGHFLKMLGLFEEIINKRLTDENGGKNDMLDTLLELVKNKELSLEEVKHMLLDLFAAGTDTTSSTLEWAMTELLRNPDKLIKAQIETDQLNLNKNSPIQENDISKLPYIQAVIKETLRLHPPAPFLVPHKAETEVELSGYLIPKNAGIWVNVWSIGRDPNEWPDALSFLPERFLGNGIDIKGRDFKLIPFGAGRRMCPGMPLAYRMVHLMLANLVHSFDWKHDNGVKCEDIDLEEKFGITLQKVQPLLAIPFVRR</sequence>
<evidence type="ECO:0000256" key="7">
    <source>
        <dbReference type="SAM" id="Phobius"/>
    </source>
</evidence>
<evidence type="ECO:0008006" key="10">
    <source>
        <dbReference type="Google" id="ProtNLM"/>
    </source>
</evidence>
<dbReference type="CDD" id="cd11073">
    <property type="entry name" value="CYP76-like"/>
    <property type="match status" value="1"/>
</dbReference>
<dbReference type="Gene3D" id="1.10.630.10">
    <property type="entry name" value="Cytochrome P450"/>
    <property type="match status" value="1"/>
</dbReference>
<dbReference type="GO" id="GO:0016705">
    <property type="term" value="F:oxidoreductase activity, acting on paired donors, with incorporation or reduction of molecular oxygen"/>
    <property type="evidence" value="ECO:0007669"/>
    <property type="project" value="InterPro"/>
</dbReference>
<keyword evidence="4 5" id="KW-0408">Iron</keyword>
<feature type="transmembrane region" description="Helical" evidence="7">
    <location>
        <begin position="12"/>
        <end position="29"/>
    </location>
</feature>
<keyword evidence="5 6" id="KW-0349">Heme</keyword>
<keyword evidence="2 5" id="KW-0479">Metal-binding</keyword>
<evidence type="ECO:0000256" key="3">
    <source>
        <dbReference type="ARBA" id="ARBA00023002"/>
    </source>
</evidence>
<dbReference type="Pfam" id="PF00067">
    <property type="entry name" value="p450"/>
    <property type="match status" value="1"/>
</dbReference>
<dbReference type="Proteomes" id="UP001443914">
    <property type="component" value="Unassembled WGS sequence"/>
</dbReference>
<gene>
    <name evidence="8" type="ORF">RND81_01G201600</name>
</gene>
<reference evidence="8" key="1">
    <citation type="submission" date="2024-03" db="EMBL/GenBank/DDBJ databases">
        <title>WGS assembly of Saponaria officinalis var. Norfolk2.</title>
        <authorList>
            <person name="Jenkins J."/>
            <person name="Shu S."/>
            <person name="Grimwood J."/>
            <person name="Barry K."/>
            <person name="Goodstein D."/>
            <person name="Schmutz J."/>
            <person name="Leebens-Mack J."/>
            <person name="Osbourn A."/>
        </authorList>
    </citation>
    <scope>NUCLEOTIDE SEQUENCE [LARGE SCALE GENOMIC DNA]</scope>
    <source>
        <strain evidence="8">JIC</strain>
    </source>
</reference>
<evidence type="ECO:0000256" key="5">
    <source>
        <dbReference type="PIRSR" id="PIRSR602401-1"/>
    </source>
</evidence>
<dbReference type="GO" id="GO:0005506">
    <property type="term" value="F:iron ion binding"/>
    <property type="evidence" value="ECO:0007669"/>
    <property type="project" value="InterPro"/>
</dbReference>
<evidence type="ECO:0000313" key="8">
    <source>
        <dbReference type="EMBL" id="KAK9758025.1"/>
    </source>
</evidence>
<dbReference type="PANTHER" id="PTHR47950:SF44">
    <property type="entry name" value="CYTOCHROME P450, FAMILY 76, SUBFAMILY C, POLYPEPTIDE 5-RELATED"/>
    <property type="match status" value="1"/>
</dbReference>
<organism evidence="8 9">
    <name type="scientific">Saponaria officinalis</name>
    <name type="common">Common soapwort</name>
    <name type="synonym">Lychnis saponaria</name>
    <dbReference type="NCBI Taxonomy" id="3572"/>
    <lineage>
        <taxon>Eukaryota</taxon>
        <taxon>Viridiplantae</taxon>
        <taxon>Streptophyta</taxon>
        <taxon>Embryophyta</taxon>
        <taxon>Tracheophyta</taxon>
        <taxon>Spermatophyta</taxon>
        <taxon>Magnoliopsida</taxon>
        <taxon>eudicotyledons</taxon>
        <taxon>Gunneridae</taxon>
        <taxon>Pentapetalae</taxon>
        <taxon>Caryophyllales</taxon>
        <taxon>Caryophyllaceae</taxon>
        <taxon>Caryophylleae</taxon>
        <taxon>Saponaria</taxon>
    </lineage>
</organism>
<protein>
    <recommendedName>
        <fullName evidence="10">Cytochrome P450</fullName>
    </recommendedName>
</protein>
<comment type="cofactor">
    <cofactor evidence="5">
        <name>heme</name>
        <dbReference type="ChEBI" id="CHEBI:30413"/>
    </cofactor>
</comment>